<reference evidence="1" key="1">
    <citation type="submission" date="2019-08" db="EMBL/GenBank/DDBJ databases">
        <authorList>
            <person name="Kucharzyk K."/>
            <person name="Murdoch R.W."/>
            <person name="Higgins S."/>
            <person name="Loffler F."/>
        </authorList>
    </citation>
    <scope>NUCLEOTIDE SEQUENCE</scope>
</reference>
<comment type="caution">
    <text evidence="1">The sequence shown here is derived from an EMBL/GenBank/DDBJ whole genome shotgun (WGS) entry which is preliminary data.</text>
</comment>
<evidence type="ECO:0000313" key="1">
    <source>
        <dbReference type="EMBL" id="MPL75963.1"/>
    </source>
</evidence>
<accession>A0A644UAR0</accession>
<name>A0A644UAR0_9ZZZZ</name>
<gene>
    <name evidence="1" type="ORF">SDC9_21808</name>
</gene>
<proteinExistence type="predicted"/>
<organism evidence="1">
    <name type="scientific">bioreactor metagenome</name>
    <dbReference type="NCBI Taxonomy" id="1076179"/>
    <lineage>
        <taxon>unclassified sequences</taxon>
        <taxon>metagenomes</taxon>
        <taxon>ecological metagenomes</taxon>
    </lineage>
</organism>
<dbReference type="AlphaFoldDB" id="A0A644UAR0"/>
<protein>
    <submittedName>
        <fullName evidence="1">Uncharacterized protein</fullName>
    </submittedName>
</protein>
<dbReference type="EMBL" id="VSSQ01000093">
    <property type="protein sequence ID" value="MPL75963.1"/>
    <property type="molecule type" value="Genomic_DNA"/>
</dbReference>
<sequence length="111" mass="13434">MSPEELYKIILEIDENWTVRSIEIDDFNQEVNVYIDYNKSKAKDPETDEECSLYDHREERSWRHLDTMQYKTFIKCSIPRVKNRHGNVNTITVPWADKLNRYSYLLEKKSD</sequence>